<evidence type="ECO:0000256" key="1">
    <source>
        <dbReference type="SAM" id="Phobius"/>
    </source>
</evidence>
<gene>
    <name evidence="2" type="ORF">CC117_26320</name>
</gene>
<dbReference type="AlphaFoldDB" id="A0A1S1QE86"/>
<dbReference type="EMBL" id="MBLM01000145">
    <property type="protein sequence ID" value="OHV31392.1"/>
    <property type="molecule type" value="Genomic_DNA"/>
</dbReference>
<keyword evidence="1" id="KW-1133">Transmembrane helix</keyword>
<feature type="transmembrane region" description="Helical" evidence="1">
    <location>
        <begin position="37"/>
        <end position="58"/>
    </location>
</feature>
<dbReference type="RefSeq" id="WP_071088515.1">
    <property type="nucleotide sequence ID" value="NZ_MBLM01000145.1"/>
</dbReference>
<reference evidence="3" key="1">
    <citation type="submission" date="2016-07" db="EMBL/GenBank/DDBJ databases">
        <title>Sequence Frankia sp. strain CcI1.17.</title>
        <authorList>
            <person name="Ghodhbane-Gtari F."/>
            <person name="Swanson E."/>
            <person name="Gueddou A."/>
            <person name="Morris K."/>
            <person name="Hezbri K."/>
            <person name="Ktari A."/>
            <person name="Nouioui I."/>
            <person name="Abebe-Akele F."/>
            <person name="Simpson S."/>
            <person name="Thomas K."/>
            <person name="Gtari M."/>
            <person name="Tisa L.S."/>
            <person name="Hurst S."/>
        </authorList>
    </citation>
    <scope>NUCLEOTIDE SEQUENCE [LARGE SCALE GENOMIC DNA]</scope>
    <source>
        <strain evidence="3">Cc1.17</strain>
    </source>
</reference>
<name>A0A1S1QE86_9ACTN</name>
<evidence type="ECO:0000313" key="2">
    <source>
        <dbReference type="EMBL" id="OHV31392.1"/>
    </source>
</evidence>
<organism evidence="2 3">
    <name type="scientific">Parafrankia colletiae</name>
    <dbReference type="NCBI Taxonomy" id="573497"/>
    <lineage>
        <taxon>Bacteria</taxon>
        <taxon>Bacillati</taxon>
        <taxon>Actinomycetota</taxon>
        <taxon>Actinomycetes</taxon>
        <taxon>Frankiales</taxon>
        <taxon>Frankiaceae</taxon>
        <taxon>Parafrankia</taxon>
    </lineage>
</organism>
<accession>A0A1S1QE86</accession>
<comment type="caution">
    <text evidence="2">The sequence shown here is derived from an EMBL/GenBank/DDBJ whole genome shotgun (WGS) entry which is preliminary data.</text>
</comment>
<keyword evidence="3" id="KW-1185">Reference proteome</keyword>
<sequence>MCCEDLVCARCAAPVAEGRCPSCRAARESLHHSSFTISPQLLMALCAVLLALLVLAGYRI</sequence>
<dbReference type="OrthoDB" id="4351019at2"/>
<proteinExistence type="predicted"/>
<dbReference type="Proteomes" id="UP000179627">
    <property type="component" value="Unassembled WGS sequence"/>
</dbReference>
<evidence type="ECO:0000313" key="3">
    <source>
        <dbReference type="Proteomes" id="UP000179627"/>
    </source>
</evidence>
<keyword evidence="1" id="KW-0812">Transmembrane</keyword>
<protein>
    <submittedName>
        <fullName evidence="2">Uncharacterized protein</fullName>
    </submittedName>
</protein>
<keyword evidence="1" id="KW-0472">Membrane</keyword>